<dbReference type="Proteomes" id="UP000006502">
    <property type="component" value="Chromosome"/>
</dbReference>
<proteinExistence type="predicted"/>
<name>I7CID7_MYCHA</name>
<feature type="transmembrane region" description="Helical" evidence="1">
    <location>
        <begin position="176"/>
        <end position="196"/>
    </location>
</feature>
<evidence type="ECO:0000313" key="3">
    <source>
        <dbReference type="Proteomes" id="UP000006502"/>
    </source>
</evidence>
<feature type="transmembrane region" description="Helical" evidence="1">
    <location>
        <begin position="285"/>
        <end position="310"/>
    </location>
</feature>
<feature type="transmembrane region" description="Helical" evidence="1">
    <location>
        <begin position="69"/>
        <end position="93"/>
    </location>
</feature>
<gene>
    <name evidence="2" type="ordered locus">MHLP_00170</name>
</gene>
<keyword evidence="1" id="KW-1133">Transmembrane helix</keyword>
<reference evidence="2 3" key="1">
    <citation type="journal article" date="2012" name="J. Bacteriol.">
        <title>Genome Sequence of "Candidatus Mycoplasma haemolamae" Strain Purdue, a Red Blood Cell Pathogen of Alpacas (Vicugna pacos) and Llamas (Lama glama).</title>
        <authorList>
            <person name="Guimaraes A.M."/>
            <person name="Toth B."/>
            <person name="Santos A.P."/>
            <person name="do Nascimento N.C."/>
            <person name="Kritchevsky J.E."/>
            <person name="Messick J.B."/>
        </authorList>
    </citation>
    <scope>NUCLEOTIDE SEQUENCE [LARGE SCALE GENOMIC DNA]</scope>
    <source>
        <strain evidence="2 3">Purdue</strain>
    </source>
</reference>
<evidence type="ECO:0000313" key="2">
    <source>
        <dbReference type="EMBL" id="AFO51614.1"/>
    </source>
</evidence>
<evidence type="ECO:0000256" key="1">
    <source>
        <dbReference type="SAM" id="Phobius"/>
    </source>
</evidence>
<keyword evidence="1" id="KW-0472">Membrane</keyword>
<dbReference type="STRING" id="1212765.MHLP_00170"/>
<keyword evidence="3" id="KW-1185">Reference proteome</keyword>
<accession>I7CID7</accession>
<keyword evidence="1" id="KW-0812">Transmembrane</keyword>
<sequence>MSQTQLANPLLNVKPAELELSPSSQLQLPPLELTDNSPPPDKVDVFVQGVNVPALKAYYRKLERNINRCIFLALIVFLGSLWFISVESCAMYGVQSGLPHQLLKSLSSSSWWYKGPTSGGFGVFLLSNLANLSRLCRKRRDICEEHCLCKSKYYPTAVTPVLCSRVYSLFCWRINCFWLGFALIGLGLTSVAYSHICYGVTQLSSSSSSSSYDILSKWFTSGDYKHYMTQIGLIVVGVGLLSILTTNLPCRRNIKLALKLFGLTEHNMGFDLRDKVFRLNKRNKIAVLIILCVAGVGIYIIFKRLILAIFHKSFKYSKR</sequence>
<reference evidence="3" key="2">
    <citation type="submission" date="2012-07" db="EMBL/GenBank/DDBJ databases">
        <title>Complete genome sequence of 'Candidatus Mycoplasma haemolamae'.</title>
        <authorList>
            <person name="Guimaraes A.M.S."/>
            <person name="Toth B."/>
            <person name="Santos A.P."/>
            <person name="Nascimento N.C."/>
            <person name="Sojka J.E."/>
            <person name="Messick J.B."/>
        </authorList>
    </citation>
    <scope>NUCLEOTIDE SEQUENCE [LARGE SCALE GENOMIC DNA]</scope>
    <source>
        <strain evidence="3">Purdue</strain>
    </source>
</reference>
<feature type="transmembrane region" description="Helical" evidence="1">
    <location>
        <begin position="113"/>
        <end position="132"/>
    </location>
</feature>
<dbReference type="KEGG" id="mhl:MHLP_00170"/>
<organism evidence="2 3">
    <name type="scientific">Mycoplasma haematolamae (strain Purdue)</name>
    <dbReference type="NCBI Taxonomy" id="1212765"/>
    <lineage>
        <taxon>Bacteria</taxon>
        <taxon>Bacillati</taxon>
        <taxon>Mycoplasmatota</taxon>
        <taxon>Mollicutes</taxon>
        <taxon>Mycoplasmataceae</taxon>
        <taxon>Mycoplasma</taxon>
    </lineage>
</organism>
<dbReference type="AlphaFoldDB" id="I7CID7"/>
<feature type="transmembrane region" description="Helical" evidence="1">
    <location>
        <begin position="227"/>
        <end position="250"/>
    </location>
</feature>
<protein>
    <submittedName>
        <fullName evidence="2">Uncharacterized protein</fullName>
    </submittedName>
</protein>
<dbReference type="HOGENOM" id="CLU_885138_0_0_14"/>
<dbReference type="EMBL" id="CP003731">
    <property type="protein sequence ID" value="AFO51614.1"/>
    <property type="molecule type" value="Genomic_DNA"/>
</dbReference>
<dbReference type="PATRIC" id="fig|1212765.3.peg.35"/>